<gene>
    <name evidence="1" type="ORF">A9179_20155</name>
</gene>
<proteinExistence type="predicted"/>
<keyword evidence="2" id="KW-1185">Reference proteome</keyword>
<dbReference type="EMBL" id="LZEU01000001">
    <property type="protein sequence ID" value="MBC9252584.1"/>
    <property type="molecule type" value="Genomic_DNA"/>
</dbReference>
<name>A0ABR7S6I4_AQUAC</name>
<reference evidence="1 2" key="1">
    <citation type="submission" date="2016-06" db="EMBL/GenBank/DDBJ databases">
        <authorList>
            <person name="Ramos C."/>
            <person name="Pintado A."/>
            <person name="Crespo-Gomez J.I."/>
        </authorList>
    </citation>
    <scope>NUCLEOTIDE SEQUENCE [LARGE SCALE GENOMIC DNA]</scope>
    <source>
        <strain evidence="1 2">AVO110</strain>
    </source>
</reference>
<sequence>MKLFIADPALSSFQGHHFSLTRTFSEAASKHDLRIIWLVSKRLPHGDYNLSGNVTIERAFSEGTYDAYAQAKKSASLIQPPPKSRLYRKAQVLYMRMPAPLRIMAKTVLRRIKPFDRLISATAQSHAPQAPTKRQHEELMHTLKKYPYSPEDSIFFHTSDAQTYFTIVELFVKSLPPEQWHTLPSLHLSTPYDEGIMPHNKTTITAATSIRYLRSLNLIDRQVFLHAENDLLAEHLSQQWSAPVKPLFIPQSPLPGEAQARPTRAITFSYLGAAREEKGFIYLAGAIEEFLAACKRDDIRFELQASPQIVGYAPAIKAAVDRLMSISDSRLHIITRPQSPADYDAALSRSDVLLLCYDPSRYAVRSSGIIFEALANGKIAITTEATFPSHIAQEAGLSVSYLSNSDFINCIMKIADNYDHYQKNAQARSRRFLEEVSPDKFFMDIRSGRASAHSFEEQQSTAIPAELPLGTPYRKLI</sequence>
<dbReference type="Gene3D" id="3.40.50.2000">
    <property type="entry name" value="Glycogen Phosphorylase B"/>
    <property type="match status" value="1"/>
</dbReference>
<dbReference type="Proteomes" id="UP000744555">
    <property type="component" value="Unassembled WGS sequence"/>
</dbReference>
<dbReference type="SUPFAM" id="SSF53756">
    <property type="entry name" value="UDP-Glycosyltransferase/glycogen phosphorylase"/>
    <property type="match status" value="1"/>
</dbReference>
<organism evidence="1 2">
    <name type="scientific">Aquipseudomonas alcaligenes</name>
    <name type="common">Pseudomonas alcaligenes</name>
    <dbReference type="NCBI Taxonomy" id="43263"/>
    <lineage>
        <taxon>Bacteria</taxon>
        <taxon>Pseudomonadati</taxon>
        <taxon>Pseudomonadota</taxon>
        <taxon>Gammaproteobacteria</taxon>
        <taxon>Pseudomonadales</taxon>
        <taxon>Pseudomonadaceae</taxon>
        <taxon>Aquipseudomonas</taxon>
    </lineage>
</organism>
<dbReference type="RefSeq" id="WP_187808038.1">
    <property type="nucleotide sequence ID" value="NZ_LZEU01000001.1"/>
</dbReference>
<accession>A0ABR7S6I4</accession>
<comment type="caution">
    <text evidence="1">The sequence shown here is derived from an EMBL/GenBank/DDBJ whole genome shotgun (WGS) entry which is preliminary data.</text>
</comment>
<evidence type="ECO:0008006" key="3">
    <source>
        <dbReference type="Google" id="ProtNLM"/>
    </source>
</evidence>
<protein>
    <recommendedName>
        <fullName evidence="3">Glycosyltransferase</fullName>
    </recommendedName>
</protein>
<evidence type="ECO:0000313" key="1">
    <source>
        <dbReference type="EMBL" id="MBC9252584.1"/>
    </source>
</evidence>
<evidence type="ECO:0000313" key="2">
    <source>
        <dbReference type="Proteomes" id="UP000744555"/>
    </source>
</evidence>